<gene>
    <name evidence="2" type="ORF">ERHA53_42590</name>
</gene>
<organism evidence="2 3">
    <name type="scientific">Erwinia rhapontici</name>
    <name type="common">Pectobacterium rhapontici</name>
    <dbReference type="NCBI Taxonomy" id="55212"/>
    <lineage>
        <taxon>Bacteria</taxon>
        <taxon>Pseudomonadati</taxon>
        <taxon>Pseudomonadota</taxon>
        <taxon>Gammaproteobacteria</taxon>
        <taxon>Enterobacterales</taxon>
        <taxon>Erwiniaceae</taxon>
        <taxon>Erwinia</taxon>
    </lineage>
</organism>
<reference evidence="2 3" key="1">
    <citation type="submission" date="2021-01" db="EMBL/GenBank/DDBJ databases">
        <title>Complete genome sequence of Erwinia rhapontici MAFF 311153.</title>
        <authorList>
            <person name="Morohoshi T."/>
            <person name="Someya N."/>
        </authorList>
    </citation>
    <scope>NUCLEOTIDE SEQUENCE [LARGE SCALE GENOMIC DNA]</scope>
    <source>
        <strain evidence="2 3">MAFF 311153</strain>
    </source>
</reference>
<keyword evidence="1" id="KW-0175">Coiled coil</keyword>
<accession>A0ABN6DQG0</accession>
<evidence type="ECO:0000313" key="3">
    <source>
        <dbReference type="Proteomes" id="UP000677515"/>
    </source>
</evidence>
<dbReference type="EMBL" id="AP024329">
    <property type="protein sequence ID" value="BCQ36916.1"/>
    <property type="molecule type" value="Genomic_DNA"/>
</dbReference>
<feature type="coiled-coil region" evidence="1">
    <location>
        <begin position="50"/>
        <end position="77"/>
    </location>
</feature>
<evidence type="ECO:0000256" key="1">
    <source>
        <dbReference type="SAM" id="Coils"/>
    </source>
</evidence>
<sequence>MINYEFLNEIKGLFPLILKRKASQSIDTDDMAIDYQDSIVDRLDRQLFLLKENTELLAQAKKENDELVMEVALLRIRTHSMSLSGFFDAIAEDATLLIKADGWPDIPENYQVPEHYNYPK</sequence>
<proteinExistence type="predicted"/>
<dbReference type="Gene3D" id="6.10.290.10">
    <property type="match status" value="1"/>
</dbReference>
<dbReference type="Proteomes" id="UP000677515">
    <property type="component" value="Chromosome"/>
</dbReference>
<dbReference type="RefSeq" id="WP_212813394.1">
    <property type="nucleotide sequence ID" value="NZ_AP024329.1"/>
</dbReference>
<keyword evidence="3" id="KW-1185">Reference proteome</keyword>
<protein>
    <submittedName>
        <fullName evidence="2">Uncharacterized protein</fullName>
    </submittedName>
</protein>
<evidence type="ECO:0000313" key="2">
    <source>
        <dbReference type="EMBL" id="BCQ36916.1"/>
    </source>
</evidence>
<name>A0ABN6DQG0_ERWRD</name>